<sequence>MDANELNALASNLNDKDEKVSFITLLEELENLNKTIELGNVLIDVFVGGVNELKEERDKIAKTLSSYFEDK</sequence>
<name>A0A8S5R273_9CAUD</name>
<protein>
    <submittedName>
        <fullName evidence="1">Uncharacterized protein</fullName>
    </submittedName>
</protein>
<reference evidence="1" key="1">
    <citation type="journal article" date="2021" name="Proc. Natl. Acad. Sci. U.S.A.">
        <title>A Catalog of Tens of Thousands of Viruses from Human Metagenomes Reveals Hidden Associations with Chronic Diseases.</title>
        <authorList>
            <person name="Tisza M.J."/>
            <person name="Buck C.B."/>
        </authorList>
    </citation>
    <scope>NUCLEOTIDE SEQUENCE</scope>
    <source>
        <strain evidence="1">CtWWc42</strain>
    </source>
</reference>
<dbReference type="EMBL" id="BK015795">
    <property type="protein sequence ID" value="DAE25250.1"/>
    <property type="molecule type" value="Genomic_DNA"/>
</dbReference>
<proteinExistence type="predicted"/>
<accession>A0A8S5R273</accession>
<evidence type="ECO:0000313" key="1">
    <source>
        <dbReference type="EMBL" id="DAE25250.1"/>
    </source>
</evidence>
<organism evidence="1">
    <name type="scientific">Siphoviridae sp. ctWWc42</name>
    <dbReference type="NCBI Taxonomy" id="2826361"/>
    <lineage>
        <taxon>Viruses</taxon>
        <taxon>Duplodnaviria</taxon>
        <taxon>Heunggongvirae</taxon>
        <taxon>Uroviricota</taxon>
        <taxon>Caudoviricetes</taxon>
    </lineage>
</organism>